<feature type="signal peptide" evidence="1">
    <location>
        <begin position="1"/>
        <end position="32"/>
    </location>
</feature>
<dbReference type="RefSeq" id="WP_124947054.1">
    <property type="nucleotide sequence ID" value="NZ_BHVT01000057.1"/>
</dbReference>
<organism evidence="2 3">
    <name type="scientific">Sulfurirhabdus autotrophica</name>
    <dbReference type="NCBI Taxonomy" id="1706046"/>
    <lineage>
        <taxon>Bacteria</taxon>
        <taxon>Pseudomonadati</taxon>
        <taxon>Pseudomonadota</taxon>
        <taxon>Betaproteobacteria</taxon>
        <taxon>Nitrosomonadales</taxon>
        <taxon>Sulfuricellaceae</taxon>
        <taxon>Sulfurirhabdus</taxon>
    </lineage>
</organism>
<name>A0A4R3YFE4_9PROT</name>
<evidence type="ECO:0008006" key="4">
    <source>
        <dbReference type="Google" id="ProtNLM"/>
    </source>
</evidence>
<reference evidence="2 3" key="1">
    <citation type="submission" date="2019-03" db="EMBL/GenBank/DDBJ databases">
        <title>Genomic Encyclopedia of Type Strains, Phase IV (KMG-IV): sequencing the most valuable type-strain genomes for metagenomic binning, comparative biology and taxonomic classification.</title>
        <authorList>
            <person name="Goeker M."/>
        </authorList>
    </citation>
    <scope>NUCLEOTIDE SEQUENCE [LARGE SCALE GENOMIC DNA]</scope>
    <source>
        <strain evidence="2 3">DSM 100309</strain>
    </source>
</reference>
<comment type="caution">
    <text evidence="2">The sequence shown here is derived from an EMBL/GenBank/DDBJ whole genome shotgun (WGS) entry which is preliminary data.</text>
</comment>
<keyword evidence="1" id="KW-0732">Signal</keyword>
<accession>A0A4R3YFE4</accession>
<proteinExistence type="predicted"/>
<dbReference type="Proteomes" id="UP000295367">
    <property type="component" value="Unassembled WGS sequence"/>
</dbReference>
<gene>
    <name evidence="2" type="ORF">EDC63_102154</name>
</gene>
<sequence>MKYTFKKHAKLSGIALAAMAALSMLETGAAQAANFAIAGITVNSVGFLDAAFKETGLGAGASINYTSGATDVGWLTQCFVRSKPVANIAPRLHVAHAADGLTTDRTLLASNRGTISSSILTAYPTAAENEGVPPLCPEVEGVTMTEEITAIRWCNATLTDTTTPLQGATMPELFLQITRNGTGTVPGCGALPGMPTNY</sequence>
<dbReference type="AlphaFoldDB" id="A0A4R3YFE4"/>
<dbReference type="EMBL" id="SMCO01000002">
    <property type="protein sequence ID" value="TCV89634.1"/>
    <property type="molecule type" value="Genomic_DNA"/>
</dbReference>
<evidence type="ECO:0000313" key="2">
    <source>
        <dbReference type="EMBL" id="TCV89634.1"/>
    </source>
</evidence>
<protein>
    <recommendedName>
        <fullName evidence="4">Ribosomally synthesized peptide with SipW-like signal peptide</fullName>
    </recommendedName>
</protein>
<feature type="chain" id="PRO_5020221637" description="Ribosomally synthesized peptide with SipW-like signal peptide" evidence="1">
    <location>
        <begin position="33"/>
        <end position="198"/>
    </location>
</feature>
<evidence type="ECO:0000256" key="1">
    <source>
        <dbReference type="SAM" id="SignalP"/>
    </source>
</evidence>
<keyword evidence="3" id="KW-1185">Reference proteome</keyword>
<evidence type="ECO:0000313" key="3">
    <source>
        <dbReference type="Proteomes" id="UP000295367"/>
    </source>
</evidence>